<comment type="caution">
    <text evidence="1">The sequence shown here is derived from an EMBL/GenBank/DDBJ whole genome shotgun (WGS) entry which is preliminary data.</text>
</comment>
<name>A0A6I1WNI9_9PSED</name>
<accession>A0A6I1WNI9</accession>
<dbReference type="AlphaFoldDB" id="A0A6I1WNI9"/>
<sequence>MALSVRRFTGDSGERHAILVDEAGMPLFYPTLWVTVILRGGARAVNTIHNALNAIKCLYAWQDAYALDVEQRFSKGAFLKANEVHA</sequence>
<evidence type="ECO:0000313" key="1">
    <source>
        <dbReference type="EMBL" id="MQU42759.1"/>
    </source>
</evidence>
<reference evidence="1 2" key="1">
    <citation type="submission" date="2019-10" db="EMBL/GenBank/DDBJ databases">
        <title>Evaluation of single-gene subtyping targets for Pseudomonas.</title>
        <authorList>
            <person name="Reichler S.J."/>
            <person name="Orsi R.H."/>
            <person name="Wiedmann M."/>
            <person name="Martin N.H."/>
            <person name="Murphy S.I."/>
        </authorList>
    </citation>
    <scope>NUCLEOTIDE SEQUENCE [LARGE SCALE GENOMIC DNA]</scope>
    <source>
        <strain evidence="1 2">FSL R10-1876</strain>
    </source>
</reference>
<evidence type="ECO:0000313" key="2">
    <source>
        <dbReference type="Proteomes" id="UP000466863"/>
    </source>
</evidence>
<organism evidence="1 2">
    <name type="scientific">Pseudomonas helleri</name>
    <dbReference type="NCBI Taxonomy" id="1608996"/>
    <lineage>
        <taxon>Bacteria</taxon>
        <taxon>Pseudomonadati</taxon>
        <taxon>Pseudomonadota</taxon>
        <taxon>Gammaproteobacteria</taxon>
        <taxon>Pseudomonadales</taxon>
        <taxon>Pseudomonadaceae</taxon>
        <taxon>Pseudomonas</taxon>
    </lineage>
</organism>
<gene>
    <name evidence="1" type="ORF">GHO28_09555</name>
</gene>
<protein>
    <recommendedName>
        <fullName evidence="3">Integrase</fullName>
    </recommendedName>
</protein>
<evidence type="ECO:0008006" key="3">
    <source>
        <dbReference type="Google" id="ProtNLM"/>
    </source>
</evidence>
<proteinExistence type="predicted"/>
<dbReference type="Proteomes" id="UP000466863">
    <property type="component" value="Unassembled WGS sequence"/>
</dbReference>
<dbReference type="EMBL" id="WIVV01000034">
    <property type="protein sequence ID" value="MQU42759.1"/>
    <property type="molecule type" value="Genomic_DNA"/>
</dbReference>
<dbReference type="RefSeq" id="WP_153355831.1">
    <property type="nucleotide sequence ID" value="NZ_WIVV01000034.1"/>
</dbReference>